<keyword evidence="2" id="KW-1185">Reference proteome</keyword>
<sequence length="62" mass="6919">MLHKYSGQVAYTVLNFGGLLGIGEGYRPVSWRLLIHDTSLGGYVVDITRERLERAKLRALGT</sequence>
<proteinExistence type="predicted"/>
<protein>
    <submittedName>
        <fullName evidence="1">Uncharacterized protein</fullName>
    </submittedName>
</protein>
<dbReference type="Gene3D" id="2.30.30.240">
    <property type="entry name" value="PRC-barrel domain"/>
    <property type="match status" value="1"/>
</dbReference>
<name>A0ABS1UC28_9PROT</name>
<accession>A0ABS1UC28</accession>
<organism evidence="1 2">
    <name type="scientific">Belnapia arida</name>
    <dbReference type="NCBI Taxonomy" id="2804533"/>
    <lineage>
        <taxon>Bacteria</taxon>
        <taxon>Pseudomonadati</taxon>
        <taxon>Pseudomonadota</taxon>
        <taxon>Alphaproteobacteria</taxon>
        <taxon>Acetobacterales</taxon>
        <taxon>Roseomonadaceae</taxon>
        <taxon>Belnapia</taxon>
    </lineage>
</organism>
<evidence type="ECO:0000313" key="1">
    <source>
        <dbReference type="EMBL" id="MBL6080801.1"/>
    </source>
</evidence>
<gene>
    <name evidence="1" type="ORF">JMJ56_22560</name>
</gene>
<dbReference type="EMBL" id="JAETWB010000017">
    <property type="protein sequence ID" value="MBL6080801.1"/>
    <property type="molecule type" value="Genomic_DNA"/>
</dbReference>
<reference evidence="1 2" key="1">
    <citation type="submission" date="2021-01" db="EMBL/GenBank/DDBJ databases">
        <title>Belnapia mucosa sp. nov. and Belnapia arida sp. nov., isolated from the Tabernas Desert (Almeria, Spain).</title>
        <authorList>
            <person name="Molina-Menor E."/>
            <person name="Vidal-Verdu A."/>
            <person name="Calonge A."/>
            <person name="Satari L."/>
            <person name="Pereto J."/>
            <person name="Porcar M."/>
        </authorList>
    </citation>
    <scope>NUCLEOTIDE SEQUENCE [LARGE SCALE GENOMIC DNA]</scope>
    <source>
        <strain evidence="1 2">T18</strain>
    </source>
</reference>
<dbReference type="Proteomes" id="UP000660885">
    <property type="component" value="Unassembled WGS sequence"/>
</dbReference>
<comment type="caution">
    <text evidence="1">The sequence shown here is derived from an EMBL/GenBank/DDBJ whole genome shotgun (WGS) entry which is preliminary data.</text>
</comment>
<evidence type="ECO:0000313" key="2">
    <source>
        <dbReference type="Proteomes" id="UP000660885"/>
    </source>
</evidence>